<dbReference type="RefSeq" id="WP_320251423.1">
    <property type="nucleotide sequence ID" value="NZ_JAVIIQ010000011.1"/>
</dbReference>
<gene>
    <name evidence="2" type="ORF">RFM42_24095</name>
</gene>
<dbReference type="InterPro" id="IPR051533">
    <property type="entry name" value="WaaL-like"/>
</dbReference>
<keyword evidence="1" id="KW-0472">Membrane</keyword>
<comment type="caution">
    <text evidence="2">The sequence shown here is derived from an EMBL/GenBank/DDBJ whole genome shotgun (WGS) entry which is preliminary data.</text>
</comment>
<dbReference type="PANTHER" id="PTHR37422:SF21">
    <property type="entry name" value="EXOQ-LIKE PROTEIN"/>
    <property type="match status" value="1"/>
</dbReference>
<dbReference type="EMBL" id="JAVIIQ010000011">
    <property type="protein sequence ID" value="MDX8534095.1"/>
    <property type="molecule type" value="Genomic_DNA"/>
</dbReference>
<feature type="transmembrane region" description="Helical" evidence="1">
    <location>
        <begin position="211"/>
        <end position="230"/>
    </location>
</feature>
<feature type="transmembrane region" description="Helical" evidence="1">
    <location>
        <begin position="119"/>
        <end position="141"/>
    </location>
</feature>
<reference evidence="2 3" key="1">
    <citation type="submission" date="2023-08" db="EMBL/GenBank/DDBJ databases">
        <title>Implementing the SeqCode for naming new Mesorhizobium species isolated from Vachellia karroo root nodules.</title>
        <authorList>
            <person name="Van Lill M."/>
        </authorList>
    </citation>
    <scope>NUCLEOTIDE SEQUENCE [LARGE SCALE GENOMIC DNA]</scope>
    <source>
        <strain evidence="2 3">VK25D</strain>
    </source>
</reference>
<proteinExistence type="predicted"/>
<evidence type="ECO:0000313" key="2">
    <source>
        <dbReference type="EMBL" id="MDX8534095.1"/>
    </source>
</evidence>
<dbReference type="PANTHER" id="PTHR37422">
    <property type="entry name" value="TEICHURONIC ACID BIOSYNTHESIS PROTEIN TUAE"/>
    <property type="match status" value="1"/>
</dbReference>
<feature type="transmembrane region" description="Helical" evidence="1">
    <location>
        <begin position="339"/>
        <end position="362"/>
    </location>
</feature>
<sequence length="417" mass="44979">MIRDVLLAGGVAMAYASQLEIPGAPFGYSELFLALWVMLSFVRVIAGGRLEVTPALSILAAFWLTLTVALAIGLIVGLLTTVWYLAAPVHDMIAYLLLASVTCLLAADPHADRHLRRTCWWIIAIADLCFAAQLALGFGLIHQSGVNPWFWDRFMGWSDNPNQLALYCAMFAPIALYLATTSSNRLAQLFAVASLALIVYVGRLTKSDTHLLTTVLTGVVFLGLRIRAWITTSERATVGRQAAIWLLVGLVPLSLSLSPYVLAETASVENFAKSLTKGEGGEATAETAALRISLWTNALGKGLESGSMGLGPGPHVDRSIVYKEFSDLPFEAHSTPLDLYTQGGLLAVLALFWIVGISAVYAWRSKIDAMVAMLVSIGIFGFPHLIVRHPIVWFSLTLCLVAGTPRPIAATAQAVDR</sequence>
<keyword evidence="3" id="KW-1185">Reference proteome</keyword>
<organism evidence="2 3">
    <name type="scientific">Mesorhizobium vachelliae</name>
    <dbReference type="NCBI Taxonomy" id="3072309"/>
    <lineage>
        <taxon>Bacteria</taxon>
        <taxon>Pseudomonadati</taxon>
        <taxon>Pseudomonadota</taxon>
        <taxon>Alphaproteobacteria</taxon>
        <taxon>Hyphomicrobiales</taxon>
        <taxon>Phyllobacteriaceae</taxon>
        <taxon>Mesorhizobium</taxon>
    </lineage>
</organism>
<name>A0ABU5A8T6_9HYPH</name>
<accession>A0ABU5A8T6</accession>
<evidence type="ECO:0000256" key="1">
    <source>
        <dbReference type="SAM" id="Phobius"/>
    </source>
</evidence>
<feature type="transmembrane region" description="Helical" evidence="1">
    <location>
        <begin position="161"/>
        <end position="179"/>
    </location>
</feature>
<protein>
    <submittedName>
        <fullName evidence="2">Polymerase</fullName>
    </submittedName>
</protein>
<keyword evidence="1" id="KW-0812">Transmembrane</keyword>
<evidence type="ECO:0000313" key="3">
    <source>
        <dbReference type="Proteomes" id="UP001285154"/>
    </source>
</evidence>
<feature type="transmembrane region" description="Helical" evidence="1">
    <location>
        <begin position="369"/>
        <end position="387"/>
    </location>
</feature>
<feature type="transmembrane region" description="Helical" evidence="1">
    <location>
        <begin position="242"/>
        <end position="262"/>
    </location>
</feature>
<feature type="transmembrane region" description="Helical" evidence="1">
    <location>
        <begin position="186"/>
        <end position="205"/>
    </location>
</feature>
<feature type="transmembrane region" description="Helical" evidence="1">
    <location>
        <begin position="92"/>
        <end position="107"/>
    </location>
</feature>
<dbReference type="Proteomes" id="UP001285154">
    <property type="component" value="Unassembled WGS sequence"/>
</dbReference>
<feature type="transmembrane region" description="Helical" evidence="1">
    <location>
        <begin position="26"/>
        <end position="46"/>
    </location>
</feature>
<feature type="transmembrane region" description="Helical" evidence="1">
    <location>
        <begin position="58"/>
        <end position="86"/>
    </location>
</feature>
<keyword evidence="1" id="KW-1133">Transmembrane helix</keyword>